<dbReference type="Gene3D" id="1.10.10.60">
    <property type="entry name" value="Homeodomain-like"/>
    <property type="match status" value="1"/>
</dbReference>
<dbReference type="Pfam" id="PF12833">
    <property type="entry name" value="HTH_18"/>
    <property type="match status" value="1"/>
</dbReference>
<dbReference type="PRINTS" id="PR00032">
    <property type="entry name" value="HTHARAC"/>
</dbReference>
<feature type="domain" description="HTH araC/xylS-type" evidence="4">
    <location>
        <begin position="164"/>
        <end position="262"/>
    </location>
</feature>
<dbReference type="AlphaFoldDB" id="A0A291P301"/>
<keyword evidence="2" id="KW-0238">DNA-binding</keyword>
<dbReference type="GO" id="GO:0003700">
    <property type="term" value="F:DNA-binding transcription factor activity"/>
    <property type="evidence" value="ECO:0007669"/>
    <property type="project" value="InterPro"/>
</dbReference>
<dbReference type="InterPro" id="IPR020449">
    <property type="entry name" value="Tscrpt_reg_AraC-type_HTH"/>
</dbReference>
<protein>
    <recommendedName>
        <fullName evidence="4">HTH araC/xylS-type domain-containing protein</fullName>
    </recommendedName>
</protein>
<dbReference type="EMBL" id="CP021435">
    <property type="protein sequence ID" value="ATJ81245.1"/>
    <property type="molecule type" value="Genomic_DNA"/>
</dbReference>
<accession>A0A291P301</accession>
<dbReference type="InterPro" id="IPR018060">
    <property type="entry name" value="HTH_AraC"/>
</dbReference>
<dbReference type="SMART" id="SM00342">
    <property type="entry name" value="HTH_ARAC"/>
    <property type="match status" value="1"/>
</dbReference>
<dbReference type="InterPro" id="IPR009057">
    <property type="entry name" value="Homeodomain-like_sf"/>
</dbReference>
<evidence type="ECO:0000256" key="1">
    <source>
        <dbReference type="ARBA" id="ARBA00023015"/>
    </source>
</evidence>
<reference evidence="5 6" key="1">
    <citation type="journal article" date="2017" name="Sci. Rep.">
        <title>Revealing the Saline Adaptation Strategies of the Halophilic Bacterium Halomonas beimenensis through High-throughput Omics and Transposon Mutagenesis Approaches.</title>
        <authorList>
            <person name="Chen Y.H."/>
            <person name="Lin S.S."/>
            <person name="Shyu Y.T."/>
        </authorList>
    </citation>
    <scope>NUCLEOTIDE SEQUENCE [LARGE SCALE GENOMIC DNA]</scope>
    <source>
        <strain evidence="5 6">NTU-111</strain>
    </source>
</reference>
<name>A0A291P301_9GAMM</name>
<dbReference type="KEGG" id="hbe:BEI_0258"/>
<dbReference type="PROSITE" id="PS01124">
    <property type="entry name" value="HTH_ARAC_FAMILY_2"/>
    <property type="match status" value="1"/>
</dbReference>
<evidence type="ECO:0000256" key="3">
    <source>
        <dbReference type="ARBA" id="ARBA00023163"/>
    </source>
</evidence>
<dbReference type="Proteomes" id="UP000219993">
    <property type="component" value="Chromosome"/>
</dbReference>
<dbReference type="RefSeq" id="WP_097787809.1">
    <property type="nucleotide sequence ID" value="NZ_BAAADT010000010.1"/>
</dbReference>
<proteinExistence type="predicted"/>
<dbReference type="InterPro" id="IPR018062">
    <property type="entry name" value="HTH_AraC-typ_CS"/>
</dbReference>
<dbReference type="PANTHER" id="PTHR46796:SF10">
    <property type="entry name" value="TRANSCRIPTIONAL ACTIVATOR FEAR"/>
    <property type="match status" value="1"/>
</dbReference>
<sequence>MSLTQARCNRIARSSGEHCHDHPQLMMGWRGAMDYEFSRGGERLVLGQAAILPVREPHRYLGREDDSEVLVIDLDQDDPCLASLEESCTLALRESLFAEPRALTLPPTLLPLVEFATEQLKAVRTAEQRALINHQLAVLFVSQFSQLLAGDDPEAVRRDRLCAAALDAFIDERLATPPDNRALAEAMHLGQSQLHLLCQRQFGLTPQQYVMQRRLRWARYWLRRTRRSVGEIALDLGFADVSSFSRAYRRRLGHSPSAERHGDPR</sequence>
<dbReference type="OrthoDB" id="5740883at2"/>
<gene>
    <name evidence="5" type="ORF">BEI_0258</name>
</gene>
<dbReference type="InterPro" id="IPR050204">
    <property type="entry name" value="AraC_XylS_family_regulators"/>
</dbReference>
<evidence type="ECO:0000256" key="2">
    <source>
        <dbReference type="ARBA" id="ARBA00023125"/>
    </source>
</evidence>
<evidence type="ECO:0000313" key="6">
    <source>
        <dbReference type="Proteomes" id="UP000219993"/>
    </source>
</evidence>
<organism evidence="5 6">
    <name type="scientific">Halomonas beimenensis</name>
    <dbReference type="NCBI Taxonomy" id="475662"/>
    <lineage>
        <taxon>Bacteria</taxon>
        <taxon>Pseudomonadati</taxon>
        <taxon>Pseudomonadota</taxon>
        <taxon>Gammaproteobacteria</taxon>
        <taxon>Oceanospirillales</taxon>
        <taxon>Halomonadaceae</taxon>
        <taxon>Halomonas</taxon>
    </lineage>
</organism>
<dbReference type="SUPFAM" id="SSF46689">
    <property type="entry name" value="Homeodomain-like"/>
    <property type="match status" value="1"/>
</dbReference>
<keyword evidence="1" id="KW-0805">Transcription regulation</keyword>
<evidence type="ECO:0000313" key="5">
    <source>
        <dbReference type="EMBL" id="ATJ81245.1"/>
    </source>
</evidence>
<dbReference type="PROSITE" id="PS00041">
    <property type="entry name" value="HTH_ARAC_FAMILY_1"/>
    <property type="match status" value="1"/>
</dbReference>
<dbReference type="PANTHER" id="PTHR46796">
    <property type="entry name" value="HTH-TYPE TRANSCRIPTIONAL ACTIVATOR RHAS-RELATED"/>
    <property type="match status" value="1"/>
</dbReference>
<dbReference type="GO" id="GO:0043565">
    <property type="term" value="F:sequence-specific DNA binding"/>
    <property type="evidence" value="ECO:0007669"/>
    <property type="project" value="InterPro"/>
</dbReference>
<evidence type="ECO:0000259" key="4">
    <source>
        <dbReference type="PROSITE" id="PS01124"/>
    </source>
</evidence>
<keyword evidence="6" id="KW-1185">Reference proteome</keyword>
<keyword evidence="3" id="KW-0804">Transcription</keyword>